<evidence type="ECO:0000313" key="2">
    <source>
        <dbReference type="Proteomes" id="UP000023623"/>
    </source>
</evidence>
<keyword evidence="2" id="KW-1185">Reference proteome</keyword>
<dbReference type="Proteomes" id="UP000023623">
    <property type="component" value="Unassembled WGS sequence"/>
</dbReference>
<dbReference type="EMBL" id="KK208829">
    <property type="protein sequence ID" value="EZF74868.1"/>
    <property type="molecule type" value="Genomic_DNA"/>
</dbReference>
<proteinExistence type="predicted"/>
<protein>
    <submittedName>
        <fullName evidence="1">Uncharacterized protein</fullName>
    </submittedName>
</protein>
<reference evidence="1 2" key="1">
    <citation type="submission" date="2014-02" db="EMBL/GenBank/DDBJ databases">
        <title>The Genome Sequence of Trichophyton rubrum (morphotype soudanense) CBS 452.61.</title>
        <authorList>
            <consortium name="The Broad Institute Genomics Platform"/>
            <person name="Cuomo C.A."/>
            <person name="White T.C."/>
            <person name="Graser Y."/>
            <person name="Martinez-Rossi N."/>
            <person name="Heitman J."/>
            <person name="Young S.K."/>
            <person name="Zeng Q."/>
            <person name="Gargeya S."/>
            <person name="Abouelleil A."/>
            <person name="Alvarado L."/>
            <person name="Chapman S.B."/>
            <person name="Gainer-Dewar J."/>
            <person name="Goldberg J."/>
            <person name="Griggs A."/>
            <person name="Gujja S."/>
            <person name="Hansen M."/>
            <person name="Howarth C."/>
            <person name="Imamovic A."/>
            <person name="Larimer J."/>
            <person name="Martinez D."/>
            <person name="Murphy C."/>
            <person name="Pearson M.D."/>
            <person name="Persinoti G."/>
            <person name="Poon T."/>
            <person name="Priest M."/>
            <person name="Roberts A.D."/>
            <person name="Saif S."/>
            <person name="Shea T.D."/>
            <person name="Sykes S.N."/>
            <person name="Wortman J."/>
            <person name="Nusbaum C."/>
            <person name="Birren B."/>
        </authorList>
    </citation>
    <scope>NUCLEOTIDE SEQUENCE [LARGE SCALE GENOMIC DNA]</scope>
    <source>
        <strain evidence="1 2">CBS 452.61</strain>
    </source>
</reference>
<evidence type="ECO:0000313" key="1">
    <source>
        <dbReference type="EMBL" id="EZF74868.1"/>
    </source>
</evidence>
<dbReference type="HOGENOM" id="CLU_2225076_0_0_1"/>
<organism evidence="1 2">
    <name type="scientific">Trichophyton soudanense CBS 452.61</name>
    <dbReference type="NCBI Taxonomy" id="1215331"/>
    <lineage>
        <taxon>Eukaryota</taxon>
        <taxon>Fungi</taxon>
        <taxon>Dikarya</taxon>
        <taxon>Ascomycota</taxon>
        <taxon>Pezizomycotina</taxon>
        <taxon>Eurotiomycetes</taxon>
        <taxon>Eurotiomycetidae</taxon>
        <taxon>Onygenales</taxon>
        <taxon>Arthrodermataceae</taxon>
        <taxon>Trichophyton</taxon>
    </lineage>
</organism>
<accession>A0A022XWZ9</accession>
<gene>
    <name evidence="1" type="ORF">H105_03540</name>
</gene>
<sequence>MFHNRHDLLGRRWLGWKNYLLRQLMTSTCWHVKTYPQRMHSLRRMMRGSRDLVHDGRDVWLWRRVIYTRFAARQNHIMVLVGRRTHASEARIRHILRLDLLVWEHM</sequence>
<dbReference type="AlphaFoldDB" id="A0A022XWZ9"/>
<name>A0A022XWZ9_TRISD</name>